<accession>A0AAE3NYI8</accession>
<evidence type="ECO:0000313" key="2">
    <source>
        <dbReference type="EMBL" id="MDF1613331.1"/>
    </source>
</evidence>
<dbReference type="NCBIfam" id="NF033539">
    <property type="entry name" value="transpos_IS1380"/>
    <property type="match status" value="1"/>
</dbReference>
<feature type="non-terminal residue" evidence="2">
    <location>
        <position position="325"/>
    </location>
</feature>
<gene>
    <name evidence="2" type="ORF">P0M35_14320</name>
</gene>
<evidence type="ECO:0000259" key="1">
    <source>
        <dbReference type="Pfam" id="PF13701"/>
    </source>
</evidence>
<evidence type="ECO:0000313" key="3">
    <source>
        <dbReference type="Proteomes" id="UP001221302"/>
    </source>
</evidence>
<name>A0AAE3NYI8_9BACT</name>
<dbReference type="EMBL" id="JARGDL010000051">
    <property type="protein sequence ID" value="MDF1613331.1"/>
    <property type="molecule type" value="Genomic_DNA"/>
</dbReference>
<keyword evidence="3" id="KW-1185">Reference proteome</keyword>
<dbReference type="RefSeq" id="WP_321537104.1">
    <property type="nucleotide sequence ID" value="NZ_JARGDL010000051.1"/>
</dbReference>
<feature type="non-terminal residue" evidence="2">
    <location>
        <position position="1"/>
    </location>
</feature>
<dbReference type="SUPFAM" id="SSF53098">
    <property type="entry name" value="Ribonuclease H-like"/>
    <property type="match status" value="1"/>
</dbReference>
<sequence length="325" mass="38467">ELFNWFFKQIKFDNYTLDLDSTIMTRYGNQQGAKKGYNPKKPGRNSHHPLMAFVAEARMTVNFWLRSGNTYTTNNFYNFLENTFERLEGKTIGLLRADSGFYDKKIFEYLENRVKPVNYIIAAKFYRPLKLAIAREKTYWPFDDGIEISDTLYQSPDWGKPRRLIIVRQEIERRPKATGKQLRLFGEEEIYKNYRYSCFITNLDLSAKMIWDSYRNRADAENRIKELKEDFGADSFNVDDFFATEAALNFVMMGYNLMSLFRQAILGTKTQQQLKTLRYRVFAIGSYITQNGNSRILKLSLAMKRRSWFEGLWSSTYLFSWPFVV</sequence>
<feature type="domain" description="Transposase DDE" evidence="1">
    <location>
        <begin position="15"/>
        <end position="310"/>
    </location>
</feature>
<dbReference type="InterPro" id="IPR047960">
    <property type="entry name" value="Transpos_IS1380"/>
</dbReference>
<dbReference type="Proteomes" id="UP001221302">
    <property type="component" value="Unassembled WGS sequence"/>
</dbReference>
<reference evidence="2" key="1">
    <citation type="submission" date="2023-03" db="EMBL/GenBank/DDBJ databases">
        <title>Stygiobacter electus gen. nov., sp. nov., facultatively anaerobic thermotolerant bacterium of the class Ignavibacteria from a well of Yessentuki mineral water deposit.</title>
        <authorList>
            <person name="Podosokorskaya O.A."/>
            <person name="Elcheninov A.G."/>
            <person name="Petrova N.F."/>
            <person name="Zavarzina D.G."/>
            <person name="Kublanov I.V."/>
            <person name="Merkel A.Y."/>
        </authorList>
    </citation>
    <scope>NUCLEOTIDE SEQUENCE</scope>
    <source>
        <strain evidence="2">09-Me</strain>
    </source>
</reference>
<dbReference type="Pfam" id="PF13701">
    <property type="entry name" value="DDE_Tnp_1_4"/>
    <property type="match status" value="1"/>
</dbReference>
<dbReference type="AlphaFoldDB" id="A0AAE3NYI8"/>
<dbReference type="InterPro" id="IPR012337">
    <property type="entry name" value="RNaseH-like_sf"/>
</dbReference>
<dbReference type="InterPro" id="IPR025668">
    <property type="entry name" value="Tnp_DDE_dom"/>
</dbReference>
<comment type="caution">
    <text evidence="2">The sequence shown here is derived from an EMBL/GenBank/DDBJ whole genome shotgun (WGS) entry which is preliminary data.</text>
</comment>
<proteinExistence type="predicted"/>
<organism evidence="2 3">
    <name type="scientific">Stygiobacter electus</name>
    <dbReference type="NCBI Taxonomy" id="3032292"/>
    <lineage>
        <taxon>Bacteria</taxon>
        <taxon>Pseudomonadati</taxon>
        <taxon>Ignavibacteriota</taxon>
        <taxon>Ignavibacteria</taxon>
        <taxon>Ignavibacteriales</taxon>
        <taxon>Melioribacteraceae</taxon>
        <taxon>Stygiobacter</taxon>
    </lineage>
</organism>
<protein>
    <submittedName>
        <fullName evidence="2">IS1380 family transposase</fullName>
    </submittedName>
</protein>